<sequence>MTIRTVAIVGANGTLGTQLLCSLLQAGTFDVTVIKRAGSASPPPPGARIATVDAEFSFEDPDAHLRLARAAAAAGVKLYIPADFGSVDAENPRARELVALYRHKLAVRELCQQLAEAHGHFSWTGFVCGHFFEWGLREHLFHTDLAERTIEILDGGRHRASATTLRRVGEAVVRILNLHGSEAIRNRTLFLQSFCITQLELVRALEKACSAKWTVKDTDSETFIEERRAKADAGDFMAIEDLVFAIGTLHADWTGREDFAMDLLGFETRTLTLSLLACLLSHRQGG</sequence>
<dbReference type="OrthoDB" id="9984533at2759"/>
<dbReference type="InterPro" id="IPR051609">
    <property type="entry name" value="NmrA/Isoflavone_reductase-like"/>
</dbReference>
<proteinExistence type="predicted"/>
<dbReference type="PANTHER" id="PTHR47706">
    <property type="entry name" value="NMRA-LIKE FAMILY PROTEIN"/>
    <property type="match status" value="1"/>
</dbReference>
<keyword evidence="2" id="KW-0560">Oxidoreductase</keyword>
<dbReference type="GO" id="GO:0016491">
    <property type="term" value="F:oxidoreductase activity"/>
    <property type="evidence" value="ECO:0007669"/>
    <property type="project" value="UniProtKB-KW"/>
</dbReference>
<reference evidence="3" key="1">
    <citation type="journal article" date="2020" name="Phytopathology">
        <title>Genome Sequence Resources of Colletotrichum truncatum, C. plurivorum, C. musicola, and C. sojae: Four Species Pathogenic to Soybean (Glycine max).</title>
        <authorList>
            <person name="Rogerio F."/>
            <person name="Boufleur T.R."/>
            <person name="Ciampi-Guillardi M."/>
            <person name="Sukno S.A."/>
            <person name="Thon M.R."/>
            <person name="Massola Junior N.S."/>
            <person name="Baroncelli R."/>
        </authorList>
    </citation>
    <scope>NUCLEOTIDE SEQUENCE</scope>
    <source>
        <strain evidence="3">LFN0074</strain>
    </source>
</reference>
<dbReference type="SUPFAM" id="SSF51735">
    <property type="entry name" value="NAD(P)-binding Rossmann-fold domains"/>
    <property type="match status" value="1"/>
</dbReference>
<dbReference type="InterPro" id="IPR036291">
    <property type="entry name" value="NAD(P)-bd_dom_sf"/>
</dbReference>
<protein>
    <submittedName>
        <fullName evidence="3">NmrA-like family protein</fullName>
    </submittedName>
</protein>
<evidence type="ECO:0000256" key="1">
    <source>
        <dbReference type="ARBA" id="ARBA00022857"/>
    </source>
</evidence>
<dbReference type="PANTHER" id="PTHR47706:SF9">
    <property type="entry name" value="NMRA-LIKE DOMAIN-CONTAINING PROTEIN-RELATED"/>
    <property type="match status" value="1"/>
</dbReference>
<evidence type="ECO:0000313" key="4">
    <source>
        <dbReference type="Proteomes" id="UP000639643"/>
    </source>
</evidence>
<keyword evidence="1" id="KW-0521">NADP</keyword>
<dbReference type="Gene3D" id="3.40.50.720">
    <property type="entry name" value="NAD(P)-binding Rossmann-like Domain"/>
    <property type="match status" value="1"/>
</dbReference>
<dbReference type="Proteomes" id="UP000639643">
    <property type="component" value="Unassembled WGS sequence"/>
</dbReference>
<keyword evidence="4" id="KW-1185">Reference proteome</keyword>
<gene>
    <name evidence="3" type="ORF">CMUS01_11696</name>
</gene>
<comment type="caution">
    <text evidence="3">The sequence shown here is derived from an EMBL/GenBank/DDBJ whole genome shotgun (WGS) entry which is preliminary data.</text>
</comment>
<organism evidence="3 4">
    <name type="scientific">Colletotrichum musicola</name>
    <dbReference type="NCBI Taxonomy" id="2175873"/>
    <lineage>
        <taxon>Eukaryota</taxon>
        <taxon>Fungi</taxon>
        <taxon>Dikarya</taxon>
        <taxon>Ascomycota</taxon>
        <taxon>Pezizomycotina</taxon>
        <taxon>Sordariomycetes</taxon>
        <taxon>Hypocreomycetidae</taxon>
        <taxon>Glomerellales</taxon>
        <taxon>Glomerellaceae</taxon>
        <taxon>Colletotrichum</taxon>
        <taxon>Colletotrichum orchidearum species complex</taxon>
    </lineage>
</organism>
<evidence type="ECO:0000256" key="2">
    <source>
        <dbReference type="ARBA" id="ARBA00023002"/>
    </source>
</evidence>
<accession>A0A8H6N460</accession>
<name>A0A8H6N460_9PEZI</name>
<evidence type="ECO:0000313" key="3">
    <source>
        <dbReference type="EMBL" id="KAF6819634.1"/>
    </source>
</evidence>
<dbReference type="AlphaFoldDB" id="A0A8H6N460"/>
<dbReference type="EMBL" id="WIGM01000609">
    <property type="protein sequence ID" value="KAF6819634.1"/>
    <property type="molecule type" value="Genomic_DNA"/>
</dbReference>